<dbReference type="AlphaFoldDB" id="A0A6C2UBQ6"/>
<evidence type="ECO:0008006" key="3">
    <source>
        <dbReference type="Google" id="ProtNLM"/>
    </source>
</evidence>
<evidence type="ECO:0000313" key="1">
    <source>
        <dbReference type="EMBL" id="VGO17602.1"/>
    </source>
</evidence>
<evidence type="ECO:0000313" key="2">
    <source>
        <dbReference type="Proteomes" id="UP000366872"/>
    </source>
</evidence>
<sequence length="516" mass="59468">MSAEEESEARRLLQESNPRQLPADAGTLLLRHQNPNLGHLIGAERSAFYLNILYGLLLFRRSHELEPLHEDIFQFVLPAQQVEADDGYDANAFNQDMRQLEKWELVTQRIERERLRGYKDTRRRKFRYRISNPALSFLQWLEDQLRAAIEPEGADTRNLLEEAAGGVRELQRTLNKIQKTKPDPDKARTATYQLSRIGHLALDINHSLADFNTRLVAFTLERYDIATAQAILNELQHFLENYINRIQILRREIVPELENLASPRFKPKWELCKTLMEDEIKHSSMLMRGRTIPDARQEIDRLIRFYELGGQLDQLCARIRASAQSVWRKLYTHLRELERKSHRMEDLRDRIAEMAACSGEHGFAGFINQLIAPARMVADMHYWDAAEKADPPQPRQEQHTVRQAPIGYLKPKPKGDASSIRSLNDEKIHRLRRWIEATHAELPAALSQGGYTGFSDQASLIELARNGLLGNGRNLAKVDLKLETTATPAGVEIDERLLEFKELMVSKANKEQDNGH</sequence>
<organism evidence="1 2">
    <name type="scientific">Pontiella desulfatans</name>
    <dbReference type="NCBI Taxonomy" id="2750659"/>
    <lineage>
        <taxon>Bacteria</taxon>
        <taxon>Pseudomonadati</taxon>
        <taxon>Kiritimatiellota</taxon>
        <taxon>Kiritimatiellia</taxon>
        <taxon>Kiritimatiellales</taxon>
        <taxon>Pontiellaceae</taxon>
        <taxon>Pontiella</taxon>
    </lineage>
</organism>
<dbReference type="Proteomes" id="UP000366872">
    <property type="component" value="Unassembled WGS sequence"/>
</dbReference>
<keyword evidence="2" id="KW-1185">Reference proteome</keyword>
<protein>
    <recommendedName>
        <fullName evidence="3">DUF2397 domain-containing protein</fullName>
    </recommendedName>
</protein>
<dbReference type="RefSeq" id="WP_136083092.1">
    <property type="nucleotide sequence ID" value="NZ_CAAHFG010000005.1"/>
</dbReference>
<dbReference type="Pfam" id="PF09660">
    <property type="entry name" value="DUF2397"/>
    <property type="match status" value="1"/>
</dbReference>
<name>A0A6C2UBQ6_PONDE</name>
<accession>A0A6C2UBQ6</accession>
<dbReference type="EMBL" id="CAAHFG010000005">
    <property type="protein sequence ID" value="VGO17602.1"/>
    <property type="molecule type" value="Genomic_DNA"/>
</dbReference>
<gene>
    <name evidence="1" type="ORF">PDESU_06201</name>
</gene>
<reference evidence="1 2" key="1">
    <citation type="submission" date="2019-04" db="EMBL/GenBank/DDBJ databases">
        <authorList>
            <person name="Van Vliet M D."/>
        </authorList>
    </citation>
    <scope>NUCLEOTIDE SEQUENCE [LARGE SCALE GENOMIC DNA]</scope>
    <source>
        <strain evidence="1 2">F1</strain>
    </source>
</reference>
<proteinExistence type="predicted"/>
<dbReference type="InterPro" id="IPR013493">
    <property type="entry name" value="CHP02677"/>
</dbReference>